<dbReference type="PANTHER" id="PTHR43540:SF1">
    <property type="entry name" value="ISOCHORISMATASE HYDROLASE"/>
    <property type="match status" value="1"/>
</dbReference>
<dbReference type="InterPro" id="IPR050272">
    <property type="entry name" value="Isochorismatase-like_hydrls"/>
</dbReference>
<evidence type="ECO:0000313" key="3">
    <source>
        <dbReference type="EMBL" id="QBR94298.1"/>
    </source>
</evidence>
<evidence type="ECO:0000313" key="4">
    <source>
        <dbReference type="Proteomes" id="UP000294894"/>
    </source>
</evidence>
<dbReference type="Proteomes" id="UP000294894">
    <property type="component" value="Chromosome"/>
</dbReference>
<dbReference type="InterPro" id="IPR000868">
    <property type="entry name" value="Isochorismatase-like_dom"/>
</dbReference>
<dbReference type="OrthoDB" id="3429567at2"/>
<gene>
    <name evidence="3" type="ORF">EXE57_03015</name>
</gene>
<name>A0A4P7GPW5_9ACTN</name>
<keyword evidence="4" id="KW-1185">Reference proteome</keyword>
<dbReference type="InterPro" id="IPR036380">
    <property type="entry name" value="Isochorismatase-like_sf"/>
</dbReference>
<feature type="domain" description="Isochorismatase-like" evidence="2">
    <location>
        <begin position="1"/>
        <end position="137"/>
    </location>
</feature>
<dbReference type="GO" id="GO:0016787">
    <property type="term" value="F:hydrolase activity"/>
    <property type="evidence" value="ECO:0007669"/>
    <property type="project" value="UniProtKB-KW"/>
</dbReference>
<dbReference type="SUPFAM" id="SSF52499">
    <property type="entry name" value="Isochorismatase-like hydrolases"/>
    <property type="match status" value="1"/>
</dbReference>
<dbReference type="PANTHER" id="PTHR43540">
    <property type="entry name" value="PEROXYUREIDOACRYLATE/UREIDOACRYLATE AMIDOHYDROLASE-RELATED"/>
    <property type="match status" value="1"/>
</dbReference>
<protein>
    <submittedName>
        <fullName evidence="3">Isochorismatase family protein</fullName>
    </submittedName>
</protein>
<organism evidence="3 4">
    <name type="scientific">Nocardioides euryhalodurans</name>
    <dbReference type="NCBI Taxonomy" id="2518370"/>
    <lineage>
        <taxon>Bacteria</taxon>
        <taxon>Bacillati</taxon>
        <taxon>Actinomycetota</taxon>
        <taxon>Actinomycetes</taxon>
        <taxon>Propionibacteriales</taxon>
        <taxon>Nocardioidaceae</taxon>
        <taxon>Nocardioides</taxon>
    </lineage>
</organism>
<dbReference type="KEGG" id="noy:EXE57_03015"/>
<accession>A0A4P7GPW5</accession>
<evidence type="ECO:0000256" key="1">
    <source>
        <dbReference type="ARBA" id="ARBA00022801"/>
    </source>
</evidence>
<sequence>MVDVQRGLVSGPHAVGGAEPFLDRVSAVLRAARAAGATVVHLQDEGTDEGSLIPRGSVGWELALPVRQDEVVVQKARDDGFDSTDLEATLRRAGATRLCLVGIQSEMCVAGTARGALARGYTVVLPRDTHTTYDVPADGAAPAVPARLVARVAEWSLGDGVVAPDRASEVEFVGAQG</sequence>
<proteinExistence type="predicted"/>
<dbReference type="Pfam" id="PF00857">
    <property type="entry name" value="Isochorismatase"/>
    <property type="match status" value="1"/>
</dbReference>
<evidence type="ECO:0000259" key="2">
    <source>
        <dbReference type="Pfam" id="PF00857"/>
    </source>
</evidence>
<reference evidence="3 4" key="1">
    <citation type="submission" date="2019-03" db="EMBL/GenBank/DDBJ databases">
        <title>Three New Species of Nocardioides, Nocardioides euryhalodurans sp. nov., Nocardioides seonyuensis sp. nov. and Nocardioides eburneoflavus sp. nov., Iolated from Soil.</title>
        <authorList>
            <person name="Roh S.G."/>
            <person name="Lee C."/>
            <person name="Kim M.-K."/>
            <person name="Kim S.B."/>
        </authorList>
    </citation>
    <scope>NUCLEOTIDE SEQUENCE [LARGE SCALE GENOMIC DNA]</scope>
    <source>
        <strain evidence="3 4">MMS17-SY117</strain>
    </source>
</reference>
<dbReference type="Gene3D" id="3.40.50.850">
    <property type="entry name" value="Isochorismatase-like"/>
    <property type="match status" value="1"/>
</dbReference>
<dbReference type="EMBL" id="CP038267">
    <property type="protein sequence ID" value="QBR94298.1"/>
    <property type="molecule type" value="Genomic_DNA"/>
</dbReference>
<keyword evidence="1" id="KW-0378">Hydrolase</keyword>
<dbReference type="AlphaFoldDB" id="A0A4P7GPW5"/>